<dbReference type="AlphaFoldDB" id="A0A453G2C1"/>
<protein>
    <recommendedName>
        <fullName evidence="3">F-box domain-containing protein</fullName>
    </recommendedName>
</protein>
<dbReference type="InterPro" id="IPR036047">
    <property type="entry name" value="F-box-like_dom_sf"/>
</dbReference>
<organism evidence="4 5">
    <name type="scientific">Aegilops tauschii subsp. strangulata</name>
    <name type="common">Goatgrass</name>
    <dbReference type="NCBI Taxonomy" id="200361"/>
    <lineage>
        <taxon>Eukaryota</taxon>
        <taxon>Viridiplantae</taxon>
        <taxon>Streptophyta</taxon>
        <taxon>Embryophyta</taxon>
        <taxon>Tracheophyta</taxon>
        <taxon>Spermatophyta</taxon>
        <taxon>Magnoliopsida</taxon>
        <taxon>Liliopsida</taxon>
        <taxon>Poales</taxon>
        <taxon>Poaceae</taxon>
        <taxon>BOP clade</taxon>
        <taxon>Pooideae</taxon>
        <taxon>Triticodae</taxon>
        <taxon>Triticeae</taxon>
        <taxon>Triticinae</taxon>
        <taxon>Aegilops</taxon>
    </lineage>
</organism>
<dbReference type="PROSITE" id="PS50181">
    <property type="entry name" value="FBOX"/>
    <property type="match status" value="1"/>
</dbReference>
<keyword evidence="2" id="KW-0812">Transmembrane</keyword>
<keyword evidence="2" id="KW-0472">Membrane</keyword>
<reference evidence="4" key="4">
    <citation type="submission" date="2019-03" db="UniProtKB">
        <authorList>
            <consortium name="EnsemblPlants"/>
        </authorList>
    </citation>
    <scope>IDENTIFICATION</scope>
</reference>
<keyword evidence="2" id="KW-1133">Transmembrane helix</keyword>
<feature type="region of interest" description="Disordered" evidence="1">
    <location>
        <begin position="1"/>
        <end position="43"/>
    </location>
</feature>
<feature type="transmembrane region" description="Helical" evidence="2">
    <location>
        <begin position="397"/>
        <end position="420"/>
    </location>
</feature>
<proteinExistence type="predicted"/>
<evidence type="ECO:0000313" key="5">
    <source>
        <dbReference type="Proteomes" id="UP000015105"/>
    </source>
</evidence>
<keyword evidence="5" id="KW-1185">Reference proteome</keyword>
<name>A0A453G2C1_AEGTS</name>
<feature type="domain" description="F-box" evidence="3">
    <location>
        <begin position="118"/>
        <end position="164"/>
    </location>
</feature>
<dbReference type="SUPFAM" id="SSF81383">
    <property type="entry name" value="F-box domain"/>
    <property type="match status" value="1"/>
</dbReference>
<dbReference type="EnsemblPlants" id="AET3Gv20861800.2">
    <property type="protein sequence ID" value="AET3Gv20861800.2"/>
    <property type="gene ID" value="AET3Gv20861800"/>
</dbReference>
<dbReference type="InterPro" id="IPR001810">
    <property type="entry name" value="F-box_dom"/>
</dbReference>
<dbReference type="PANTHER" id="PTHR33736:SF6">
    <property type="entry name" value="OS02G0535901 PROTEIN"/>
    <property type="match status" value="1"/>
</dbReference>
<reference evidence="4" key="3">
    <citation type="journal article" date="2017" name="Nature">
        <title>Genome sequence of the progenitor of the wheat D genome Aegilops tauschii.</title>
        <authorList>
            <person name="Luo M.C."/>
            <person name="Gu Y.Q."/>
            <person name="Puiu D."/>
            <person name="Wang H."/>
            <person name="Twardziok S.O."/>
            <person name="Deal K.R."/>
            <person name="Huo N."/>
            <person name="Zhu T."/>
            <person name="Wang L."/>
            <person name="Wang Y."/>
            <person name="McGuire P.E."/>
            <person name="Liu S."/>
            <person name="Long H."/>
            <person name="Ramasamy R.K."/>
            <person name="Rodriguez J.C."/>
            <person name="Van S.L."/>
            <person name="Yuan L."/>
            <person name="Wang Z."/>
            <person name="Xia Z."/>
            <person name="Xiao L."/>
            <person name="Anderson O.D."/>
            <person name="Ouyang S."/>
            <person name="Liang Y."/>
            <person name="Zimin A.V."/>
            <person name="Pertea G."/>
            <person name="Qi P."/>
            <person name="Bennetzen J.L."/>
            <person name="Dai X."/>
            <person name="Dawson M.W."/>
            <person name="Muller H.G."/>
            <person name="Kugler K."/>
            <person name="Rivarola-Duarte L."/>
            <person name="Spannagl M."/>
            <person name="Mayer K.F.X."/>
            <person name="Lu F.H."/>
            <person name="Bevan M.W."/>
            <person name="Leroy P."/>
            <person name="Li P."/>
            <person name="You F.M."/>
            <person name="Sun Q."/>
            <person name="Liu Z."/>
            <person name="Lyons E."/>
            <person name="Wicker T."/>
            <person name="Salzberg S.L."/>
            <person name="Devos K.M."/>
            <person name="Dvorak J."/>
        </authorList>
    </citation>
    <scope>NUCLEOTIDE SEQUENCE [LARGE SCALE GENOMIC DNA]</scope>
    <source>
        <strain evidence="4">cv. AL8/78</strain>
    </source>
</reference>
<dbReference type="PANTHER" id="PTHR33736">
    <property type="entry name" value="F-BOX PROTEIN-RELATED"/>
    <property type="match status" value="1"/>
</dbReference>
<evidence type="ECO:0000256" key="1">
    <source>
        <dbReference type="SAM" id="MobiDB-lite"/>
    </source>
</evidence>
<evidence type="ECO:0000313" key="4">
    <source>
        <dbReference type="EnsemblPlants" id="AET3Gv20861800.2"/>
    </source>
</evidence>
<accession>A0A453G2C1</accession>
<dbReference type="Proteomes" id="UP000015105">
    <property type="component" value="Chromosome 3D"/>
</dbReference>
<sequence length="421" mass="45036">VRNPNFRARRAHVRGPATPAARAQGTSSLPLAERARPGPSGCHGVTFAMAKQGGHDKASARCARGRPIKQTTLGRIASHRIPARRLESGEEIVRPPAACGVVVTLATPAVDREARKMQTTVEDLPADVLACALRRLDGPSLAAASCATAGLRALAAEPETWRALCVARWPSLLQTQRRDILGSAAVSPQRLFADAFPFPSSSTDAASVTAADQCLPVELISAVDVYHKGAPLFSRVVETSTSSSWFLTSPFRVDAVECKDPVPAASFSPSDLELSWIVVDPRSGRAVNVSSRRAVAVDRHWYTGETLVRFAVVLGGSKFEGTVTCSEEAGYLREVSLTVEDAENAAVSGEGSLRLLAAAMEGPRKGGEKEREEAKRRYEEFVRSKRGRKESKARREVLVDLCCSAVGAVAVLSFLASVVLR</sequence>
<reference evidence="5" key="2">
    <citation type="journal article" date="2017" name="Nat. Plants">
        <title>The Aegilops tauschii genome reveals multiple impacts of transposons.</title>
        <authorList>
            <person name="Zhao G."/>
            <person name="Zou C."/>
            <person name="Li K."/>
            <person name="Wang K."/>
            <person name="Li T."/>
            <person name="Gao L."/>
            <person name="Zhang X."/>
            <person name="Wang H."/>
            <person name="Yang Z."/>
            <person name="Liu X."/>
            <person name="Jiang W."/>
            <person name="Mao L."/>
            <person name="Kong X."/>
            <person name="Jiao Y."/>
            <person name="Jia J."/>
        </authorList>
    </citation>
    <scope>NUCLEOTIDE SEQUENCE [LARGE SCALE GENOMIC DNA]</scope>
    <source>
        <strain evidence="5">cv. AL8/78</strain>
    </source>
</reference>
<dbReference type="Gramene" id="AET3Gv20861800.2">
    <property type="protein sequence ID" value="AET3Gv20861800.2"/>
    <property type="gene ID" value="AET3Gv20861800"/>
</dbReference>
<evidence type="ECO:0000256" key="2">
    <source>
        <dbReference type="SAM" id="Phobius"/>
    </source>
</evidence>
<dbReference type="STRING" id="200361.A0A453G2C1"/>
<reference evidence="5" key="1">
    <citation type="journal article" date="2014" name="Science">
        <title>Ancient hybridizations among the ancestral genomes of bread wheat.</title>
        <authorList>
            <consortium name="International Wheat Genome Sequencing Consortium,"/>
            <person name="Marcussen T."/>
            <person name="Sandve S.R."/>
            <person name="Heier L."/>
            <person name="Spannagl M."/>
            <person name="Pfeifer M."/>
            <person name="Jakobsen K.S."/>
            <person name="Wulff B.B."/>
            <person name="Steuernagel B."/>
            <person name="Mayer K.F."/>
            <person name="Olsen O.A."/>
        </authorList>
    </citation>
    <scope>NUCLEOTIDE SEQUENCE [LARGE SCALE GENOMIC DNA]</scope>
    <source>
        <strain evidence="5">cv. AL8/78</strain>
    </source>
</reference>
<reference evidence="4" key="5">
    <citation type="journal article" date="2021" name="G3 (Bethesda)">
        <title>Aegilops tauschii genome assembly Aet v5.0 features greater sequence contiguity and improved annotation.</title>
        <authorList>
            <person name="Wang L."/>
            <person name="Zhu T."/>
            <person name="Rodriguez J.C."/>
            <person name="Deal K.R."/>
            <person name="Dubcovsky J."/>
            <person name="McGuire P.E."/>
            <person name="Lux T."/>
            <person name="Spannagl M."/>
            <person name="Mayer K.F.X."/>
            <person name="Baldrich P."/>
            <person name="Meyers B.C."/>
            <person name="Huo N."/>
            <person name="Gu Y.Q."/>
            <person name="Zhou H."/>
            <person name="Devos K.M."/>
            <person name="Bennetzen J.L."/>
            <person name="Unver T."/>
            <person name="Budak H."/>
            <person name="Gulick P.J."/>
            <person name="Galiba G."/>
            <person name="Kalapos B."/>
            <person name="Nelson D.R."/>
            <person name="Li P."/>
            <person name="You F.M."/>
            <person name="Luo M.C."/>
            <person name="Dvorak J."/>
        </authorList>
    </citation>
    <scope>NUCLEOTIDE SEQUENCE [LARGE SCALE GENOMIC DNA]</scope>
    <source>
        <strain evidence="4">cv. AL8/78</strain>
    </source>
</reference>
<evidence type="ECO:0000259" key="3">
    <source>
        <dbReference type="PROSITE" id="PS50181"/>
    </source>
</evidence>
<dbReference type="InterPro" id="IPR045283">
    <property type="entry name" value="AT3G44326-like"/>
</dbReference>